<evidence type="ECO:0000256" key="2">
    <source>
        <dbReference type="ARBA" id="ARBA00005904"/>
    </source>
</evidence>
<feature type="non-terminal residue" evidence="6">
    <location>
        <position position="237"/>
    </location>
</feature>
<reference evidence="6 7" key="1">
    <citation type="submission" date="2015-09" db="EMBL/GenBank/DDBJ databases">
        <title>Draft genome of the scarab beetle Oryctes borbonicus.</title>
        <authorList>
            <person name="Meyer J.M."/>
            <person name="Markov G.V."/>
            <person name="Baskaran P."/>
            <person name="Herrmann M."/>
            <person name="Sommer R.J."/>
            <person name="Roedelsperger C."/>
        </authorList>
    </citation>
    <scope>NUCLEOTIDE SEQUENCE [LARGE SCALE GENOMIC DNA]</scope>
    <source>
        <strain evidence="6">OB123</strain>
        <tissue evidence="6">Whole animal</tissue>
    </source>
</reference>
<dbReference type="OrthoDB" id="444809at2759"/>
<dbReference type="Pfam" id="PF04935">
    <property type="entry name" value="SURF6"/>
    <property type="match status" value="1"/>
</dbReference>
<dbReference type="EMBL" id="LJIG01009325">
    <property type="protein sequence ID" value="KRT83305.1"/>
    <property type="molecule type" value="Genomic_DNA"/>
</dbReference>
<feature type="region of interest" description="Disordered" evidence="4">
    <location>
        <begin position="98"/>
        <end position="119"/>
    </location>
</feature>
<evidence type="ECO:0000256" key="1">
    <source>
        <dbReference type="ARBA" id="ARBA00004123"/>
    </source>
</evidence>
<accession>A0A0T6B7H6</accession>
<dbReference type="Proteomes" id="UP000051574">
    <property type="component" value="Unassembled WGS sequence"/>
</dbReference>
<dbReference type="GO" id="GO:0042274">
    <property type="term" value="P:ribosomal small subunit biogenesis"/>
    <property type="evidence" value="ECO:0007669"/>
    <property type="project" value="TreeGrafter"/>
</dbReference>
<evidence type="ECO:0000256" key="4">
    <source>
        <dbReference type="SAM" id="MobiDB-lite"/>
    </source>
</evidence>
<sequence>MATNQKKKFDQKKIEESLRNENRFISNLFSLLALPQNEHDNNEDSDAEIVSQQPLPIVNKTSRAKSLVELQNRINKLTKKGNTYKEKIQKRNLKNKLKKKIKREKRSTIQKGNKPDKVDDKIKVKTQETQPVFNKDDKIIFSKIDFAGLDNKKHKKTSNPKKILDDVRQTNDKVQKLKEQGEIEKATEIKSKTSWKNALARAEGIKVKDDPVLLKKSIQKLEQKKRSSKKKWENRIE</sequence>
<dbReference type="PANTHER" id="PTHR14369">
    <property type="entry name" value="SURFEIT LOCUS PROTEIN 6"/>
    <property type="match status" value="1"/>
</dbReference>
<comment type="subcellular location">
    <subcellularLocation>
        <location evidence="1">Nucleus</location>
    </subcellularLocation>
</comment>
<proteinExistence type="inferred from homology"/>
<feature type="domain" description="Ribosomal RNA-processing protein 14/surfeit locus protein 6 C-terminal" evidence="5">
    <location>
        <begin position="86"/>
        <end position="237"/>
    </location>
</feature>
<gene>
    <name evidence="6" type="ORF">AMK59_4378</name>
</gene>
<comment type="similarity">
    <text evidence="2">Belongs to the SURF6 family.</text>
</comment>
<protein>
    <recommendedName>
        <fullName evidence="5">Ribosomal RNA-processing protein 14/surfeit locus protein 6 C-terminal domain-containing protein</fullName>
    </recommendedName>
</protein>
<evidence type="ECO:0000259" key="5">
    <source>
        <dbReference type="Pfam" id="PF04935"/>
    </source>
</evidence>
<evidence type="ECO:0000313" key="6">
    <source>
        <dbReference type="EMBL" id="KRT83305.1"/>
    </source>
</evidence>
<organism evidence="6 7">
    <name type="scientific">Oryctes borbonicus</name>
    <dbReference type="NCBI Taxonomy" id="1629725"/>
    <lineage>
        <taxon>Eukaryota</taxon>
        <taxon>Metazoa</taxon>
        <taxon>Ecdysozoa</taxon>
        <taxon>Arthropoda</taxon>
        <taxon>Hexapoda</taxon>
        <taxon>Insecta</taxon>
        <taxon>Pterygota</taxon>
        <taxon>Neoptera</taxon>
        <taxon>Endopterygota</taxon>
        <taxon>Coleoptera</taxon>
        <taxon>Polyphaga</taxon>
        <taxon>Scarabaeiformia</taxon>
        <taxon>Scarabaeidae</taxon>
        <taxon>Dynastinae</taxon>
        <taxon>Oryctes</taxon>
    </lineage>
</organism>
<dbReference type="GO" id="GO:0003677">
    <property type="term" value="F:DNA binding"/>
    <property type="evidence" value="ECO:0007669"/>
    <property type="project" value="TreeGrafter"/>
</dbReference>
<dbReference type="GO" id="GO:0042273">
    <property type="term" value="P:ribosomal large subunit biogenesis"/>
    <property type="evidence" value="ECO:0007669"/>
    <property type="project" value="TreeGrafter"/>
</dbReference>
<evidence type="ECO:0000256" key="3">
    <source>
        <dbReference type="ARBA" id="ARBA00023242"/>
    </source>
</evidence>
<dbReference type="InterPro" id="IPR007019">
    <property type="entry name" value="SURF6"/>
</dbReference>
<dbReference type="PANTHER" id="PTHR14369:SF0">
    <property type="entry name" value="SURFEIT LOCUS PROTEIN 6"/>
    <property type="match status" value="1"/>
</dbReference>
<name>A0A0T6B7H6_9SCAR</name>
<keyword evidence="7" id="KW-1185">Reference proteome</keyword>
<evidence type="ECO:0000313" key="7">
    <source>
        <dbReference type="Proteomes" id="UP000051574"/>
    </source>
</evidence>
<dbReference type="GO" id="GO:0005730">
    <property type="term" value="C:nucleolus"/>
    <property type="evidence" value="ECO:0007669"/>
    <property type="project" value="TreeGrafter"/>
</dbReference>
<dbReference type="InterPro" id="IPR029190">
    <property type="entry name" value="Rrp14/SURF6_C"/>
</dbReference>
<comment type="caution">
    <text evidence="6">The sequence shown here is derived from an EMBL/GenBank/DDBJ whole genome shotgun (WGS) entry which is preliminary data.</text>
</comment>
<dbReference type="GO" id="GO:0003723">
    <property type="term" value="F:RNA binding"/>
    <property type="evidence" value="ECO:0007669"/>
    <property type="project" value="TreeGrafter"/>
</dbReference>
<dbReference type="AlphaFoldDB" id="A0A0T6B7H6"/>
<keyword evidence="3" id="KW-0539">Nucleus</keyword>